<dbReference type="InterPro" id="IPR036322">
    <property type="entry name" value="WD40_repeat_dom_sf"/>
</dbReference>
<dbReference type="WBParaSite" id="TREG1_57290.1">
    <property type="protein sequence ID" value="TREG1_57290.1"/>
    <property type="gene ID" value="TREG1_57290"/>
</dbReference>
<dbReference type="Proteomes" id="UP000050795">
    <property type="component" value="Unassembled WGS sequence"/>
</dbReference>
<dbReference type="InterPro" id="IPR015943">
    <property type="entry name" value="WD40/YVTN_repeat-like_dom_sf"/>
</dbReference>
<name>A0AA85JXF1_TRIRE</name>
<feature type="region of interest" description="Disordered" evidence="2">
    <location>
        <begin position="275"/>
        <end position="298"/>
    </location>
</feature>
<organism evidence="3 4">
    <name type="scientific">Trichobilharzia regenti</name>
    <name type="common">Nasal bird schistosome</name>
    <dbReference type="NCBI Taxonomy" id="157069"/>
    <lineage>
        <taxon>Eukaryota</taxon>
        <taxon>Metazoa</taxon>
        <taxon>Spiralia</taxon>
        <taxon>Lophotrochozoa</taxon>
        <taxon>Platyhelminthes</taxon>
        <taxon>Trematoda</taxon>
        <taxon>Digenea</taxon>
        <taxon>Strigeidida</taxon>
        <taxon>Schistosomatoidea</taxon>
        <taxon>Schistosomatidae</taxon>
        <taxon>Trichobilharzia</taxon>
    </lineage>
</organism>
<dbReference type="SUPFAM" id="SSF50978">
    <property type="entry name" value="WD40 repeat-like"/>
    <property type="match status" value="1"/>
</dbReference>
<reference evidence="3" key="1">
    <citation type="submission" date="2022-06" db="EMBL/GenBank/DDBJ databases">
        <authorList>
            <person name="Berger JAMES D."/>
            <person name="Berger JAMES D."/>
        </authorList>
    </citation>
    <scope>NUCLEOTIDE SEQUENCE [LARGE SCALE GENOMIC DNA]</scope>
</reference>
<sequence length="376" mass="42088">MNEISILKESYEHCISIAFSSNNDQLLYSAGLPHLNLRVWDILSTSGQQKQQQKPVECLSPVDEQHGYLSIDVDSRRHILATGLVNGEVWLYNVQNMSTPIHCISIGLGNNSIRLLSFSSTLQADLNDVDFNNNNNASKEAALSNLSTSSQITDENSYSESMNSTHLTCNNSQIRQALSELSNTMATTTIETTGKTEQSKSQTRWAVILHEFDQPESKSLTNIDNSSRSLLDQSLLISSDTSEAVTVDSINQKSLALSSSSPLKSLTSHPYDSILKDNKSLPPMPIDTSSRHSSTVDTEKLEETVQTTTHPPIEALCKHLDSRLSSMMSELNWSHNELLYKFAQLECKLDQMNKLLVQMKQEHDLLRLTFTRHRPF</sequence>
<dbReference type="Gene3D" id="2.130.10.10">
    <property type="entry name" value="YVTN repeat-like/Quinoprotein amine dehydrogenase"/>
    <property type="match status" value="1"/>
</dbReference>
<proteinExistence type="predicted"/>
<feature type="coiled-coil region" evidence="1">
    <location>
        <begin position="342"/>
        <end position="369"/>
    </location>
</feature>
<keyword evidence="1" id="KW-0175">Coiled coil</keyword>
<accession>A0AA85JXF1</accession>
<evidence type="ECO:0000256" key="2">
    <source>
        <dbReference type="SAM" id="MobiDB-lite"/>
    </source>
</evidence>
<evidence type="ECO:0000256" key="1">
    <source>
        <dbReference type="SAM" id="Coils"/>
    </source>
</evidence>
<protein>
    <submittedName>
        <fullName evidence="4">Uncharacterized protein</fullName>
    </submittedName>
</protein>
<keyword evidence="3" id="KW-1185">Reference proteome</keyword>
<feature type="compositionally biased region" description="Polar residues" evidence="2">
    <location>
        <begin position="287"/>
        <end position="296"/>
    </location>
</feature>
<evidence type="ECO:0000313" key="4">
    <source>
        <dbReference type="WBParaSite" id="TREG1_57290.1"/>
    </source>
</evidence>
<dbReference type="AlphaFoldDB" id="A0AA85JXF1"/>
<reference evidence="4" key="2">
    <citation type="submission" date="2023-11" db="UniProtKB">
        <authorList>
            <consortium name="WormBaseParasite"/>
        </authorList>
    </citation>
    <scope>IDENTIFICATION</scope>
</reference>
<evidence type="ECO:0000313" key="3">
    <source>
        <dbReference type="Proteomes" id="UP000050795"/>
    </source>
</evidence>